<dbReference type="InterPro" id="IPR008978">
    <property type="entry name" value="HSP20-like_chaperone"/>
</dbReference>
<sequence length="226" mass="26762">MSMLPRSVPIRYERDFWPSSYERRMPIYHDSFPSYDYRYSTSMQPSMPMTTYRDLIPFEYERPLQETRVMPSSSVDHEMRRMNDEMKRMCDSMSRSVAVAPAQPPILPTVDDWRLTENFRMDNPITQERDGSRKFYLEFDVAQFKPEEITVKTTGNQLSVHARHEDKNDPNRSAYREFARQYVIPKEVRPEFLTSKLSERGKLTIEAPLPALTGGRDKLIPIEHRK</sequence>
<gene>
    <name evidence="4" type="ORF">MGAL_10B031550</name>
</gene>
<dbReference type="Proteomes" id="UP000596742">
    <property type="component" value="Unassembled WGS sequence"/>
</dbReference>
<comment type="caution">
    <text evidence="4">The sequence shown here is derived from an EMBL/GenBank/DDBJ whole genome shotgun (WGS) entry which is preliminary data.</text>
</comment>
<evidence type="ECO:0000256" key="2">
    <source>
        <dbReference type="RuleBase" id="RU003616"/>
    </source>
</evidence>
<accession>A0A8B6C6M2</accession>
<dbReference type="InterPro" id="IPR002068">
    <property type="entry name" value="A-crystallin/Hsp20_dom"/>
</dbReference>
<dbReference type="CDD" id="cd06526">
    <property type="entry name" value="metazoan_ACD"/>
    <property type="match status" value="1"/>
</dbReference>
<dbReference type="PROSITE" id="PS01031">
    <property type="entry name" value="SHSP"/>
    <property type="match status" value="1"/>
</dbReference>
<evidence type="ECO:0000259" key="3">
    <source>
        <dbReference type="PROSITE" id="PS01031"/>
    </source>
</evidence>
<dbReference type="GO" id="GO:0005737">
    <property type="term" value="C:cytoplasm"/>
    <property type="evidence" value="ECO:0007669"/>
    <property type="project" value="TreeGrafter"/>
</dbReference>
<proteinExistence type="inferred from homology"/>
<dbReference type="EMBL" id="UYJE01001312">
    <property type="protein sequence ID" value="VDI01136.1"/>
    <property type="molecule type" value="Genomic_DNA"/>
</dbReference>
<dbReference type="GO" id="GO:0009408">
    <property type="term" value="P:response to heat"/>
    <property type="evidence" value="ECO:0007669"/>
    <property type="project" value="TreeGrafter"/>
</dbReference>
<dbReference type="InterPro" id="IPR001436">
    <property type="entry name" value="Alpha-crystallin/sHSP_animal"/>
</dbReference>
<dbReference type="SUPFAM" id="SSF49764">
    <property type="entry name" value="HSP20-like chaperones"/>
    <property type="match status" value="1"/>
</dbReference>
<dbReference type="AlphaFoldDB" id="A0A8B6C6M2"/>
<dbReference type="PANTHER" id="PTHR45640">
    <property type="entry name" value="HEAT SHOCK PROTEIN HSP-12.2-RELATED"/>
    <property type="match status" value="1"/>
</dbReference>
<dbReference type="GO" id="GO:0042026">
    <property type="term" value="P:protein refolding"/>
    <property type="evidence" value="ECO:0007669"/>
    <property type="project" value="TreeGrafter"/>
</dbReference>
<comment type="similarity">
    <text evidence="1 2">Belongs to the small heat shock protein (HSP20) family.</text>
</comment>
<dbReference type="GO" id="GO:0005634">
    <property type="term" value="C:nucleus"/>
    <property type="evidence" value="ECO:0007669"/>
    <property type="project" value="TreeGrafter"/>
</dbReference>
<keyword evidence="5" id="KW-1185">Reference proteome</keyword>
<feature type="domain" description="SHSP" evidence="3">
    <location>
        <begin position="116"/>
        <end position="225"/>
    </location>
</feature>
<reference evidence="4" key="1">
    <citation type="submission" date="2018-11" db="EMBL/GenBank/DDBJ databases">
        <authorList>
            <person name="Alioto T."/>
            <person name="Alioto T."/>
        </authorList>
    </citation>
    <scope>NUCLEOTIDE SEQUENCE</scope>
</reference>
<evidence type="ECO:0000313" key="4">
    <source>
        <dbReference type="EMBL" id="VDI01136.1"/>
    </source>
</evidence>
<name>A0A8B6C6M2_MYTGA</name>
<evidence type="ECO:0000313" key="5">
    <source>
        <dbReference type="Proteomes" id="UP000596742"/>
    </source>
</evidence>
<dbReference type="OrthoDB" id="10060792at2759"/>
<evidence type="ECO:0000256" key="1">
    <source>
        <dbReference type="PROSITE-ProRule" id="PRU00285"/>
    </source>
</evidence>
<protein>
    <submittedName>
        <fullName evidence="4">Crystallin, alpha B</fullName>
    </submittedName>
</protein>
<organism evidence="4 5">
    <name type="scientific">Mytilus galloprovincialis</name>
    <name type="common">Mediterranean mussel</name>
    <dbReference type="NCBI Taxonomy" id="29158"/>
    <lineage>
        <taxon>Eukaryota</taxon>
        <taxon>Metazoa</taxon>
        <taxon>Spiralia</taxon>
        <taxon>Lophotrochozoa</taxon>
        <taxon>Mollusca</taxon>
        <taxon>Bivalvia</taxon>
        <taxon>Autobranchia</taxon>
        <taxon>Pteriomorphia</taxon>
        <taxon>Mytilida</taxon>
        <taxon>Mytiloidea</taxon>
        <taxon>Mytilidae</taxon>
        <taxon>Mytilinae</taxon>
        <taxon>Mytilus</taxon>
    </lineage>
</organism>
<dbReference type="Pfam" id="PF00011">
    <property type="entry name" value="HSP20"/>
    <property type="match status" value="1"/>
</dbReference>
<dbReference type="GO" id="GO:0051082">
    <property type="term" value="F:unfolded protein binding"/>
    <property type="evidence" value="ECO:0007669"/>
    <property type="project" value="TreeGrafter"/>
</dbReference>
<dbReference type="PANTHER" id="PTHR45640:SF26">
    <property type="entry name" value="RE23625P"/>
    <property type="match status" value="1"/>
</dbReference>
<dbReference type="Gene3D" id="2.60.40.790">
    <property type="match status" value="1"/>
</dbReference>
<dbReference type="PRINTS" id="PR00299">
    <property type="entry name" value="ACRYSTALLIN"/>
</dbReference>